<reference evidence="1 2" key="1">
    <citation type="submission" date="2013-09" db="EMBL/GenBank/DDBJ databases">
        <authorList>
            <person name="Durkin A.S."/>
            <person name="Haft D.R."/>
            <person name="McCorrison J."/>
            <person name="Torralba M."/>
            <person name="Gillis M."/>
            <person name="Haft D.H."/>
            <person name="Methe B."/>
            <person name="Sutton G."/>
            <person name="Nelson K.E."/>
        </authorList>
    </citation>
    <scope>NUCLEOTIDE SEQUENCE [LARGE SCALE GENOMIC DNA]</scope>
    <source>
        <strain evidence="1 2">BV3C16-1</strain>
    </source>
</reference>
<dbReference type="Proteomes" id="UP000017090">
    <property type="component" value="Unassembled WGS sequence"/>
</dbReference>
<sequence>MAYYMYMGDMQIPIPPETLETTINNKNETINLLGVGEVNVLKLAGLTDITFKMLLPNSSYPFNESMLMKSKMASYYVDKLEQLKNGNALDSLLGNGKPKFQFIVVRMKPNGSMLQMTNMKVTLEDYKVIEEAENGFDAYADIKLKQWRDYGTKKITLQTDKDGNVTGTAEKARDTGGKVAAATARAAKGTTLQRMIKQQFGNTNNLFKIAALNKIAVPATLAIGQVVKMRERGDLGGLF</sequence>
<gene>
    <name evidence="1" type="ORF">HMPREF1250_0163</name>
</gene>
<evidence type="ECO:0000313" key="1">
    <source>
        <dbReference type="EMBL" id="ERT61264.1"/>
    </source>
</evidence>
<organism evidence="1 2">
    <name type="scientific">Megasphaera vaginalis</name>
    <name type="common">ex Srinivasan et al. 2021</name>
    <dbReference type="NCBI Taxonomy" id="1111454"/>
    <lineage>
        <taxon>Bacteria</taxon>
        <taxon>Bacillati</taxon>
        <taxon>Bacillota</taxon>
        <taxon>Negativicutes</taxon>
        <taxon>Veillonellales</taxon>
        <taxon>Veillonellaceae</taxon>
        <taxon>Megasphaera</taxon>
    </lineage>
</organism>
<accession>U7UQT3</accession>
<evidence type="ECO:0000313" key="2">
    <source>
        <dbReference type="Proteomes" id="UP000017090"/>
    </source>
</evidence>
<dbReference type="EMBL" id="AWXA01000010">
    <property type="protein sequence ID" value="ERT61264.1"/>
    <property type="molecule type" value="Genomic_DNA"/>
</dbReference>
<dbReference type="STRING" id="1111454.HMPREF1250_0163"/>
<dbReference type="OrthoDB" id="9800780at2"/>
<keyword evidence="2" id="KW-1185">Reference proteome</keyword>
<comment type="caution">
    <text evidence="1">The sequence shown here is derived from an EMBL/GenBank/DDBJ whole genome shotgun (WGS) entry which is preliminary data.</text>
</comment>
<evidence type="ECO:0008006" key="3">
    <source>
        <dbReference type="Google" id="ProtNLM"/>
    </source>
</evidence>
<dbReference type="PATRIC" id="fig|1111454.3.peg.658"/>
<dbReference type="AlphaFoldDB" id="U7UQT3"/>
<dbReference type="RefSeq" id="WP_023053167.1">
    <property type="nucleotide sequence ID" value="NZ_AWXA01000010.1"/>
</dbReference>
<dbReference type="eggNOG" id="COG1652">
    <property type="taxonomic scope" value="Bacteria"/>
</dbReference>
<proteinExistence type="predicted"/>
<protein>
    <recommendedName>
        <fullName evidence="3">LysM domain-containing protein</fullName>
    </recommendedName>
</protein>
<name>U7UQT3_9FIRM</name>